<reference evidence="2 3" key="1">
    <citation type="submission" date="2014-11" db="EMBL/GenBank/DDBJ databases">
        <title>Draft Genome Sequences of Nine Bacillus subtilis Strains that Form Spores with High Heat-Resistance.</title>
        <authorList>
            <person name="Krawcyk A.O."/>
            <person name="Berendsen E.M."/>
            <person name="de Jong A."/>
            <person name="Holsappel S."/>
            <person name="Eijlander R.T."/>
            <person name="Wells-Bennik M."/>
            <person name="Kuipers O.P."/>
        </authorList>
    </citation>
    <scope>NUCLEOTIDE SEQUENCE [LARGE SCALE GENOMIC DNA]</scope>
    <source>
        <strain evidence="2 3">B4067</strain>
    </source>
</reference>
<sequence>MSEEQQIQGERWTNQTKNILRRLGWRQKGDSNIDIPCTQKATHGKSGEKRKNPHGIDLLLSYFDPYKIEENTVLVESKNRNWAGITTSTLQEFVTQISNTVECARTSPPLIQDLKCSVINDGLLMVWCNETNKYDADKFKEYVRNLKIKKRKKPLNIYIASNKEILRWCSIIQKVEDIKKNYTDFNFFYPSDYFSGGQATTRRQKQLNLSHMFSDYIFAKGEQSVVVHRGTRTEDVNHIFFFAEPTMDELEFMDNCITRYQFEDADRLVIHIHGNNSAYRAQIQQFITEKQESLVESKSHLKIEIDYLVEFKEVPENFTYEE</sequence>
<accession>A0ABD3ZU03</accession>
<dbReference type="RefSeq" id="WP_041055584.1">
    <property type="nucleotide sequence ID" value="NZ_JSXS01000075.1"/>
</dbReference>
<feature type="domain" description="GAPS4 PD-(D/E)XK nuclease" evidence="1">
    <location>
        <begin position="1"/>
        <end position="163"/>
    </location>
</feature>
<evidence type="ECO:0000259" key="1">
    <source>
        <dbReference type="Pfam" id="PF26115"/>
    </source>
</evidence>
<name>A0ABD3ZU03_BACIU</name>
<dbReference type="InterPro" id="IPR058873">
    <property type="entry name" value="PDDEXK_GAPS4"/>
</dbReference>
<dbReference type="Proteomes" id="UP000031970">
    <property type="component" value="Unassembled WGS sequence"/>
</dbReference>
<dbReference type="Pfam" id="PF26115">
    <property type="entry name" value="PDDEXK_GAPS4"/>
    <property type="match status" value="1"/>
</dbReference>
<organism evidence="2 3">
    <name type="scientific">Bacillus subtilis subsp. subtilis</name>
    <dbReference type="NCBI Taxonomy" id="135461"/>
    <lineage>
        <taxon>Bacteria</taxon>
        <taxon>Bacillati</taxon>
        <taxon>Bacillota</taxon>
        <taxon>Bacilli</taxon>
        <taxon>Bacillales</taxon>
        <taxon>Bacillaceae</taxon>
        <taxon>Bacillus</taxon>
    </lineage>
</organism>
<dbReference type="EMBL" id="JSXS01000075">
    <property type="protein sequence ID" value="KIL31080.1"/>
    <property type="molecule type" value="Genomic_DNA"/>
</dbReference>
<evidence type="ECO:0000313" key="3">
    <source>
        <dbReference type="Proteomes" id="UP000031970"/>
    </source>
</evidence>
<comment type="caution">
    <text evidence="2">The sequence shown here is derived from an EMBL/GenBank/DDBJ whole genome shotgun (WGS) entry which is preliminary data.</text>
</comment>
<gene>
    <name evidence="2" type="ORF">B4067_2918</name>
</gene>
<proteinExistence type="predicted"/>
<protein>
    <recommendedName>
        <fullName evidence="1">GAPS4 PD-(D/E)XK nuclease domain-containing protein</fullName>
    </recommendedName>
</protein>
<dbReference type="AlphaFoldDB" id="A0ABD3ZU03"/>
<evidence type="ECO:0000313" key="2">
    <source>
        <dbReference type="EMBL" id="KIL31080.1"/>
    </source>
</evidence>